<keyword evidence="2" id="KW-0255">Endonuclease</keyword>
<dbReference type="PANTHER" id="PTHR14859">
    <property type="entry name" value="CALCOFLUOR WHITE HYPERSENSITIVE PROTEIN PRECURSOR"/>
    <property type="match status" value="1"/>
</dbReference>
<dbReference type="AlphaFoldDB" id="A0A285SG14"/>
<dbReference type="SUPFAM" id="SSF56219">
    <property type="entry name" value="DNase I-like"/>
    <property type="match status" value="1"/>
</dbReference>
<name>A0A285SG14_9HYPH</name>
<accession>A0A285SG14</accession>
<dbReference type="GO" id="GO:0006506">
    <property type="term" value="P:GPI anchor biosynthetic process"/>
    <property type="evidence" value="ECO:0007669"/>
    <property type="project" value="TreeGrafter"/>
</dbReference>
<dbReference type="InterPro" id="IPR051916">
    <property type="entry name" value="GPI-anchor_lipid_remodeler"/>
</dbReference>
<dbReference type="Proteomes" id="UP000219331">
    <property type="component" value="Unassembled WGS sequence"/>
</dbReference>
<dbReference type="Gene3D" id="3.60.10.10">
    <property type="entry name" value="Endonuclease/exonuclease/phosphatase"/>
    <property type="match status" value="1"/>
</dbReference>
<proteinExistence type="predicted"/>
<feature type="domain" description="Endonuclease/exonuclease/phosphatase" evidence="1">
    <location>
        <begin position="4"/>
        <end position="227"/>
    </location>
</feature>
<dbReference type="PANTHER" id="PTHR14859:SF15">
    <property type="entry name" value="ENDONUCLEASE_EXONUCLEASE_PHOSPHATASE DOMAIN-CONTAINING PROTEIN"/>
    <property type="match status" value="1"/>
</dbReference>
<protein>
    <submittedName>
        <fullName evidence="2">Metal-dependent hydrolase, endonuclease/exonuclease/phosphatase family</fullName>
    </submittedName>
</protein>
<reference evidence="2 3" key="1">
    <citation type="submission" date="2017-08" db="EMBL/GenBank/DDBJ databases">
        <authorList>
            <person name="de Groot N.N."/>
        </authorList>
    </citation>
    <scope>NUCLEOTIDE SEQUENCE [LARGE SCALE GENOMIC DNA]</scope>
    <source>
        <strain evidence="2 3">USBA 352</strain>
    </source>
</reference>
<dbReference type="GO" id="GO:0004519">
    <property type="term" value="F:endonuclease activity"/>
    <property type="evidence" value="ECO:0007669"/>
    <property type="project" value="UniProtKB-KW"/>
</dbReference>
<dbReference type="GO" id="GO:0016020">
    <property type="term" value="C:membrane"/>
    <property type="evidence" value="ECO:0007669"/>
    <property type="project" value="GOC"/>
</dbReference>
<keyword evidence="2" id="KW-0378">Hydrolase</keyword>
<evidence type="ECO:0000259" key="1">
    <source>
        <dbReference type="Pfam" id="PF03372"/>
    </source>
</evidence>
<dbReference type="STRING" id="538381.GCA_001696535_02121"/>
<dbReference type="GO" id="GO:0004527">
    <property type="term" value="F:exonuclease activity"/>
    <property type="evidence" value="ECO:0007669"/>
    <property type="project" value="UniProtKB-KW"/>
</dbReference>
<dbReference type="RefSeq" id="WP_244297484.1">
    <property type="nucleotide sequence ID" value="NZ_OBML01000005.1"/>
</dbReference>
<dbReference type="EMBL" id="OBML01000005">
    <property type="protein sequence ID" value="SOC06701.1"/>
    <property type="molecule type" value="Genomic_DNA"/>
</dbReference>
<gene>
    <name evidence="2" type="ORF">SAMN05421512_105169</name>
</gene>
<dbReference type="Pfam" id="PF03372">
    <property type="entry name" value="Exo_endo_phos"/>
    <property type="match status" value="1"/>
</dbReference>
<dbReference type="InterPro" id="IPR036691">
    <property type="entry name" value="Endo/exonu/phosph_ase_sf"/>
</dbReference>
<sequence>MKVLSYNVHGCVGGDGRLDLARIVEVIAAAKPDVVALQELDVGRLRSGGIDQAEEIAAALEMTSVFHPAMHVAEEKYGDAILTALPMQVVKTGPIPSRGEPRGAIWCRIEHEGRPLNVFNTHLGLWWGERLTQARTLVGPDWLGHPDCRGEDAVLMGDFNSVPSSRAFGEIAAVLDLARPARRTRAGPTFPARFPLLRLDHIFLSKGLRCLDCSALRTPVSRIASDHLPLLAVLERG</sequence>
<keyword evidence="2" id="KW-0540">Nuclease</keyword>
<evidence type="ECO:0000313" key="2">
    <source>
        <dbReference type="EMBL" id="SOC06701.1"/>
    </source>
</evidence>
<keyword evidence="2" id="KW-0269">Exonuclease</keyword>
<keyword evidence="3" id="KW-1185">Reference proteome</keyword>
<evidence type="ECO:0000313" key="3">
    <source>
        <dbReference type="Proteomes" id="UP000219331"/>
    </source>
</evidence>
<dbReference type="InterPro" id="IPR005135">
    <property type="entry name" value="Endo/exonuclease/phosphatase"/>
</dbReference>
<organism evidence="2 3">
    <name type="scientific">Stappia indica</name>
    <dbReference type="NCBI Taxonomy" id="538381"/>
    <lineage>
        <taxon>Bacteria</taxon>
        <taxon>Pseudomonadati</taxon>
        <taxon>Pseudomonadota</taxon>
        <taxon>Alphaproteobacteria</taxon>
        <taxon>Hyphomicrobiales</taxon>
        <taxon>Stappiaceae</taxon>
        <taxon>Stappia</taxon>
    </lineage>
</organism>